<dbReference type="InterPro" id="IPR015854">
    <property type="entry name" value="ABC_transpr_LolD-like"/>
</dbReference>
<reference evidence="6" key="1">
    <citation type="journal article" date="2019" name="Int. J. Syst. Evol. Microbiol.">
        <title>The Global Catalogue of Microorganisms (GCM) 10K type strain sequencing project: providing services to taxonomists for standard genome sequencing and annotation.</title>
        <authorList>
            <consortium name="The Broad Institute Genomics Platform"/>
            <consortium name="The Broad Institute Genome Sequencing Center for Infectious Disease"/>
            <person name="Wu L."/>
            <person name="Ma J."/>
        </authorList>
    </citation>
    <scope>NUCLEOTIDE SEQUENCE [LARGE SCALE GENOMIC DNA]</scope>
    <source>
        <strain evidence="6">JCM 16702</strain>
    </source>
</reference>
<dbReference type="PANTHER" id="PTHR24220:SF689">
    <property type="entry name" value="LIPOPROTEIN-RELEASING SYSTEM ATP-BINDING PROTEIN LOLD"/>
    <property type="match status" value="1"/>
</dbReference>
<gene>
    <name evidence="5" type="ORF">GCM10022214_61530</name>
</gene>
<dbReference type="PANTHER" id="PTHR24220">
    <property type="entry name" value="IMPORT ATP-BINDING PROTEIN"/>
    <property type="match status" value="1"/>
</dbReference>
<proteinExistence type="inferred from homology"/>
<dbReference type="Gene3D" id="3.40.50.300">
    <property type="entry name" value="P-loop containing nucleotide triphosphate hydrolases"/>
    <property type="match status" value="1"/>
</dbReference>
<sequence>MTSEPTGGRPAGGLAVEARGLSVRGPRGWVFRDVDLKVPAGGLAAVAGVAGSGRTSLLLTLGGRMKPASGTVLLDGRRRGLGEARRRAALGVVPGVNELDPALTVREHVSEALDLREGLLGRWRGREARIRRALERVDLGVAPRTLAADLTPEETRLLGAALALVGEPGLLLLDDVDEGLPFERQRELWRRLRALADSGVTIVAACHDAAPAEGLAQVVRLSESREEALR</sequence>
<keyword evidence="6" id="KW-1185">Reference proteome</keyword>
<dbReference type="PROSITE" id="PS50893">
    <property type="entry name" value="ABC_TRANSPORTER_2"/>
    <property type="match status" value="1"/>
</dbReference>
<evidence type="ECO:0000256" key="1">
    <source>
        <dbReference type="ARBA" id="ARBA00005417"/>
    </source>
</evidence>
<dbReference type="SMART" id="SM00382">
    <property type="entry name" value="AAA"/>
    <property type="match status" value="1"/>
</dbReference>
<keyword evidence="3" id="KW-0067">ATP-binding</keyword>
<comment type="caution">
    <text evidence="5">The sequence shown here is derived from an EMBL/GenBank/DDBJ whole genome shotgun (WGS) entry which is preliminary data.</text>
</comment>
<organism evidence="5 6">
    <name type="scientific">Actinomadura miaoliensis</name>
    <dbReference type="NCBI Taxonomy" id="430685"/>
    <lineage>
        <taxon>Bacteria</taxon>
        <taxon>Bacillati</taxon>
        <taxon>Actinomycetota</taxon>
        <taxon>Actinomycetes</taxon>
        <taxon>Streptosporangiales</taxon>
        <taxon>Thermomonosporaceae</taxon>
        <taxon>Actinomadura</taxon>
    </lineage>
</organism>
<accession>A0ABP7WLU2</accession>
<dbReference type="RefSeq" id="WP_344954589.1">
    <property type="nucleotide sequence ID" value="NZ_BAAAZG010000047.1"/>
</dbReference>
<evidence type="ECO:0000256" key="2">
    <source>
        <dbReference type="ARBA" id="ARBA00022741"/>
    </source>
</evidence>
<evidence type="ECO:0000256" key="3">
    <source>
        <dbReference type="ARBA" id="ARBA00022840"/>
    </source>
</evidence>
<dbReference type="InterPro" id="IPR003439">
    <property type="entry name" value="ABC_transporter-like_ATP-bd"/>
</dbReference>
<feature type="domain" description="ABC transporter" evidence="4">
    <location>
        <begin position="16"/>
        <end position="228"/>
    </location>
</feature>
<dbReference type="SUPFAM" id="SSF52540">
    <property type="entry name" value="P-loop containing nucleoside triphosphate hydrolases"/>
    <property type="match status" value="1"/>
</dbReference>
<evidence type="ECO:0000313" key="6">
    <source>
        <dbReference type="Proteomes" id="UP001500683"/>
    </source>
</evidence>
<dbReference type="EMBL" id="BAAAZG010000047">
    <property type="protein sequence ID" value="GAA4091869.1"/>
    <property type="molecule type" value="Genomic_DNA"/>
</dbReference>
<dbReference type="InterPro" id="IPR027417">
    <property type="entry name" value="P-loop_NTPase"/>
</dbReference>
<dbReference type="Proteomes" id="UP001500683">
    <property type="component" value="Unassembled WGS sequence"/>
</dbReference>
<name>A0ABP7WLU2_9ACTN</name>
<dbReference type="InterPro" id="IPR003593">
    <property type="entry name" value="AAA+_ATPase"/>
</dbReference>
<evidence type="ECO:0000313" key="5">
    <source>
        <dbReference type="EMBL" id="GAA4091869.1"/>
    </source>
</evidence>
<comment type="similarity">
    <text evidence="1">Belongs to the ABC transporter superfamily.</text>
</comment>
<protein>
    <recommendedName>
        <fullName evidence="4">ABC transporter domain-containing protein</fullName>
    </recommendedName>
</protein>
<dbReference type="Pfam" id="PF00005">
    <property type="entry name" value="ABC_tran"/>
    <property type="match status" value="1"/>
</dbReference>
<keyword evidence="2" id="KW-0547">Nucleotide-binding</keyword>
<evidence type="ECO:0000259" key="4">
    <source>
        <dbReference type="PROSITE" id="PS50893"/>
    </source>
</evidence>